<protein>
    <submittedName>
        <fullName evidence="3">DNA mismatch repair protein MutS-like N-terminal domain-containing protein</fullName>
    </submittedName>
</protein>
<dbReference type="InterPro" id="IPR007695">
    <property type="entry name" value="DNA_mismatch_repair_MutS-lik_N"/>
</dbReference>
<evidence type="ECO:0000313" key="2">
    <source>
        <dbReference type="Proteomes" id="UP000887565"/>
    </source>
</evidence>
<dbReference type="GO" id="GO:0005524">
    <property type="term" value="F:ATP binding"/>
    <property type="evidence" value="ECO:0007669"/>
    <property type="project" value="InterPro"/>
</dbReference>
<organism evidence="2 3">
    <name type="scientific">Romanomermis culicivorax</name>
    <name type="common">Nematode worm</name>
    <dbReference type="NCBI Taxonomy" id="13658"/>
    <lineage>
        <taxon>Eukaryota</taxon>
        <taxon>Metazoa</taxon>
        <taxon>Ecdysozoa</taxon>
        <taxon>Nematoda</taxon>
        <taxon>Enoplea</taxon>
        <taxon>Dorylaimia</taxon>
        <taxon>Mermithida</taxon>
        <taxon>Mermithoidea</taxon>
        <taxon>Mermithidae</taxon>
        <taxon>Romanomermis</taxon>
    </lineage>
</organism>
<keyword evidence="2" id="KW-1185">Reference proteome</keyword>
<dbReference type="GO" id="GO:0006298">
    <property type="term" value="P:mismatch repair"/>
    <property type="evidence" value="ECO:0007669"/>
    <property type="project" value="InterPro"/>
</dbReference>
<proteinExistence type="predicted"/>
<name>A0A915KQF2_ROMCU</name>
<evidence type="ECO:0000313" key="3">
    <source>
        <dbReference type="WBParaSite" id="nRc.2.0.1.t40310-RA"/>
    </source>
</evidence>
<dbReference type="AlphaFoldDB" id="A0A915KQF2"/>
<dbReference type="WBParaSite" id="nRc.2.0.1.t40310-RA">
    <property type="protein sequence ID" value="nRc.2.0.1.t40310-RA"/>
    <property type="gene ID" value="nRc.2.0.1.g40310"/>
</dbReference>
<dbReference type="Gene3D" id="3.40.1170.10">
    <property type="entry name" value="DNA repair protein MutS, domain I"/>
    <property type="match status" value="1"/>
</dbReference>
<sequence>MTKLKRMLKISGFFLARLGTFFTWTGTAFSGPGPVWDGRPGRPLTRGWPGYQMFDENFANFVGSVLKGSSVTTVCIFDKGEYYMCFERCAQFLAREIFKSNAVMKISPVSGKDDRKLRFMNINKNQFENILRQVLLFYQYRIELYSCLNVKNQDWQLKCTASPGNLAAFEDILLDSGNAESTTVIALKFRQESDKLKILSH</sequence>
<dbReference type="Pfam" id="PF01624">
    <property type="entry name" value="MutS_I"/>
    <property type="match status" value="1"/>
</dbReference>
<dbReference type="InterPro" id="IPR016151">
    <property type="entry name" value="DNA_mismatch_repair_MutS_N"/>
</dbReference>
<reference evidence="3" key="1">
    <citation type="submission" date="2022-11" db="UniProtKB">
        <authorList>
            <consortium name="WormBaseParasite"/>
        </authorList>
    </citation>
    <scope>IDENTIFICATION</scope>
</reference>
<accession>A0A915KQF2</accession>
<evidence type="ECO:0000259" key="1">
    <source>
        <dbReference type="Pfam" id="PF01624"/>
    </source>
</evidence>
<feature type="domain" description="DNA mismatch repair protein MutS-like N-terminal" evidence="1">
    <location>
        <begin position="67"/>
        <end position="168"/>
    </location>
</feature>
<dbReference type="GO" id="GO:0030983">
    <property type="term" value="F:mismatched DNA binding"/>
    <property type="evidence" value="ECO:0007669"/>
    <property type="project" value="InterPro"/>
</dbReference>
<dbReference type="Proteomes" id="UP000887565">
    <property type="component" value="Unplaced"/>
</dbReference>